<name>A0A558BUE6_9BACT</name>
<accession>A0A558BUE6</accession>
<evidence type="ECO:0000256" key="1">
    <source>
        <dbReference type="SAM" id="SignalP"/>
    </source>
</evidence>
<evidence type="ECO:0008006" key="4">
    <source>
        <dbReference type="Google" id="ProtNLM"/>
    </source>
</evidence>
<sequence length="320" mass="33639">MRLLLLFGGLLMASSAWAQQPALPGAPQVPTIAPPVPNGVRTSELPETNVTGRHEVVGQVYSVETAGGTIFTGTLRATSEQSLTFETKELGIVTLQRTNLRQLSSLTPEQVRRGFNYIGNGTRMFLAPTARNLHQGEGEAQVINIFLTGVNYGITDNISVGVLVPIIPFVGVPFVAVTPKVSVPISDKFHVGAGVLYGFVTSFDSGVSGGAGYGLATYGTADTNITFGLGYGFGSDGIGGSPVGVVGANVRLSRLFSLVNETYLADFGSTGGVAGLGGLRYTSPRFNASLGLLYYSVRNDSGVYPAYLDVAFRFGKVKLR</sequence>
<dbReference type="Proteomes" id="UP000317624">
    <property type="component" value="Unassembled WGS sequence"/>
</dbReference>
<dbReference type="RefSeq" id="WP_144847763.1">
    <property type="nucleotide sequence ID" value="NZ_VMRJ01000003.1"/>
</dbReference>
<keyword evidence="1" id="KW-0732">Signal</keyword>
<comment type="caution">
    <text evidence="2">The sequence shown here is derived from an EMBL/GenBank/DDBJ whole genome shotgun (WGS) entry which is preliminary data.</text>
</comment>
<dbReference type="EMBL" id="VMRJ01000003">
    <property type="protein sequence ID" value="TVT40146.1"/>
    <property type="molecule type" value="Genomic_DNA"/>
</dbReference>
<keyword evidence="3" id="KW-1185">Reference proteome</keyword>
<feature type="signal peptide" evidence="1">
    <location>
        <begin position="1"/>
        <end position="18"/>
    </location>
</feature>
<reference evidence="2 3" key="1">
    <citation type="submission" date="2019-07" db="EMBL/GenBank/DDBJ databases">
        <title>Hymenobacter sp. straun FUR1 Genome sequencing and assembly.</title>
        <authorList>
            <person name="Chhetri G."/>
        </authorList>
    </citation>
    <scope>NUCLEOTIDE SEQUENCE [LARGE SCALE GENOMIC DNA]</scope>
    <source>
        <strain evidence="2 3">Fur1</strain>
    </source>
</reference>
<evidence type="ECO:0000313" key="2">
    <source>
        <dbReference type="EMBL" id="TVT40146.1"/>
    </source>
</evidence>
<gene>
    <name evidence="2" type="ORF">FNT36_11665</name>
</gene>
<protein>
    <recommendedName>
        <fullName evidence="4">Outer membrane protein beta-barrel domain-containing protein</fullName>
    </recommendedName>
</protein>
<proteinExistence type="predicted"/>
<dbReference type="AlphaFoldDB" id="A0A558BUE6"/>
<evidence type="ECO:0000313" key="3">
    <source>
        <dbReference type="Proteomes" id="UP000317624"/>
    </source>
</evidence>
<organism evidence="2 3">
    <name type="scientific">Hymenobacter setariae</name>
    <dbReference type="NCBI Taxonomy" id="2594794"/>
    <lineage>
        <taxon>Bacteria</taxon>
        <taxon>Pseudomonadati</taxon>
        <taxon>Bacteroidota</taxon>
        <taxon>Cytophagia</taxon>
        <taxon>Cytophagales</taxon>
        <taxon>Hymenobacteraceae</taxon>
        <taxon>Hymenobacter</taxon>
    </lineage>
</organism>
<dbReference type="OrthoDB" id="847214at2"/>
<feature type="chain" id="PRO_5021720852" description="Outer membrane protein beta-barrel domain-containing protein" evidence="1">
    <location>
        <begin position="19"/>
        <end position="320"/>
    </location>
</feature>